<dbReference type="Proteomes" id="UP000215335">
    <property type="component" value="Unassembled WGS sequence"/>
</dbReference>
<protein>
    <submittedName>
        <fullName evidence="1">Uncharacterized protein</fullName>
    </submittedName>
</protein>
<organism evidence="1 2">
    <name type="scientific">Trichomalopsis sarcophagae</name>
    <dbReference type="NCBI Taxonomy" id="543379"/>
    <lineage>
        <taxon>Eukaryota</taxon>
        <taxon>Metazoa</taxon>
        <taxon>Ecdysozoa</taxon>
        <taxon>Arthropoda</taxon>
        <taxon>Hexapoda</taxon>
        <taxon>Insecta</taxon>
        <taxon>Pterygota</taxon>
        <taxon>Neoptera</taxon>
        <taxon>Endopterygota</taxon>
        <taxon>Hymenoptera</taxon>
        <taxon>Apocrita</taxon>
        <taxon>Proctotrupomorpha</taxon>
        <taxon>Chalcidoidea</taxon>
        <taxon>Pteromalidae</taxon>
        <taxon>Pteromalinae</taxon>
        <taxon>Trichomalopsis</taxon>
    </lineage>
</organism>
<accession>A0A232EX63</accession>
<evidence type="ECO:0000313" key="2">
    <source>
        <dbReference type="Proteomes" id="UP000215335"/>
    </source>
</evidence>
<dbReference type="AlphaFoldDB" id="A0A232EX63"/>
<comment type="caution">
    <text evidence="1">The sequence shown here is derived from an EMBL/GenBank/DDBJ whole genome shotgun (WGS) entry which is preliminary data.</text>
</comment>
<proteinExistence type="predicted"/>
<evidence type="ECO:0000313" key="1">
    <source>
        <dbReference type="EMBL" id="OXU22961.1"/>
    </source>
</evidence>
<name>A0A232EX63_9HYME</name>
<keyword evidence="2" id="KW-1185">Reference proteome</keyword>
<dbReference type="EMBL" id="NNAY01001773">
    <property type="protein sequence ID" value="OXU22961.1"/>
    <property type="molecule type" value="Genomic_DNA"/>
</dbReference>
<sequence>MTYGLGAITDKTRKITVQVKQFLESKLELGDHVNIRGLVDGQDELITIMCESMNDIKLNTEEESLPLEEIRRGNRPVKRARC</sequence>
<gene>
    <name evidence="1" type="ORF">TSAR_014995</name>
</gene>
<reference evidence="1 2" key="1">
    <citation type="journal article" date="2017" name="Curr. Biol.">
        <title>The Evolution of Venom by Co-option of Single-Copy Genes.</title>
        <authorList>
            <person name="Martinson E.O."/>
            <person name="Mrinalini"/>
            <person name="Kelkar Y.D."/>
            <person name="Chang C.H."/>
            <person name="Werren J.H."/>
        </authorList>
    </citation>
    <scope>NUCLEOTIDE SEQUENCE [LARGE SCALE GENOMIC DNA]</scope>
    <source>
        <strain evidence="1 2">Alberta</strain>
        <tissue evidence="1">Whole body</tissue>
    </source>
</reference>